<proteinExistence type="predicted"/>
<evidence type="ECO:0000256" key="5">
    <source>
        <dbReference type="ARBA" id="ARBA00023136"/>
    </source>
</evidence>
<keyword evidence="5 6" id="KW-0472">Membrane</keyword>
<evidence type="ECO:0000313" key="7">
    <source>
        <dbReference type="EMBL" id="WDA59167.1"/>
    </source>
</evidence>
<feature type="transmembrane region" description="Helical" evidence="6">
    <location>
        <begin position="121"/>
        <end position="139"/>
    </location>
</feature>
<dbReference type="RefSeq" id="WP_273989518.1">
    <property type="nucleotide sequence ID" value="NZ_BAABQT010000006.1"/>
</dbReference>
<dbReference type="EMBL" id="CP115165">
    <property type="protein sequence ID" value="WDA59167.1"/>
    <property type="molecule type" value="Genomic_DNA"/>
</dbReference>
<dbReference type="Pfam" id="PF02653">
    <property type="entry name" value="BPD_transp_2"/>
    <property type="match status" value="1"/>
</dbReference>
<keyword evidence="4 6" id="KW-1133">Transmembrane helix</keyword>
<feature type="transmembrane region" description="Helical" evidence="6">
    <location>
        <begin position="296"/>
        <end position="319"/>
    </location>
</feature>
<evidence type="ECO:0000256" key="6">
    <source>
        <dbReference type="SAM" id="Phobius"/>
    </source>
</evidence>
<accession>A0ABY7V5K6</accession>
<feature type="transmembrane region" description="Helical" evidence="6">
    <location>
        <begin position="12"/>
        <end position="31"/>
    </location>
</feature>
<sequence>MNANGARRGGGLSLGRVIWPALFILAALVPLLRPSGYALDIGVNIMIWAMLAYGLNVMLGFTGLLPLAHAGFFGIGAYTVGILTLKAGWSFWLAWPAAVALCALVGLLLGLVAFRTKGDAFSIFTLGVGVIIMLVINKWDALTGGNDGLNGVMPPAGLEAFSKALGLKLSSGFYLLALVSLAVTVLVVARARYSTFGLSLIAIRGGEDLARSAGINVFTHKLRAMMLSTAIAGFAGGLYAVFVGFLGSAVTGPTTTFTVLLYLLVGGLGTLAGPLLGTAIIYGLTQTLKGLEDYQYIVFGPLLVLLVMFAPHGLAGLWARLSARRAAPPAQTPDQTPDQTKEVNRA</sequence>
<name>A0ABY7V5K6_9DEIO</name>
<comment type="subcellular location">
    <subcellularLocation>
        <location evidence="1">Cell membrane</location>
        <topology evidence="1">Multi-pass membrane protein</topology>
    </subcellularLocation>
</comment>
<organism evidence="7 8">
    <name type="scientific">Deinococcus aquaticus</name>
    <dbReference type="NCBI Taxonomy" id="328692"/>
    <lineage>
        <taxon>Bacteria</taxon>
        <taxon>Thermotogati</taxon>
        <taxon>Deinococcota</taxon>
        <taxon>Deinococci</taxon>
        <taxon>Deinococcales</taxon>
        <taxon>Deinococcaceae</taxon>
        <taxon>Deinococcus</taxon>
    </lineage>
</organism>
<feature type="transmembrane region" description="Helical" evidence="6">
    <location>
        <begin position="224"/>
        <end position="247"/>
    </location>
</feature>
<keyword evidence="2" id="KW-1003">Cell membrane</keyword>
<evidence type="ECO:0000256" key="1">
    <source>
        <dbReference type="ARBA" id="ARBA00004651"/>
    </source>
</evidence>
<dbReference type="CDD" id="cd06581">
    <property type="entry name" value="TM_PBP1_LivM_like"/>
    <property type="match status" value="1"/>
</dbReference>
<evidence type="ECO:0000256" key="4">
    <source>
        <dbReference type="ARBA" id="ARBA00022989"/>
    </source>
</evidence>
<keyword evidence="8" id="KW-1185">Reference proteome</keyword>
<feature type="transmembrane region" description="Helical" evidence="6">
    <location>
        <begin position="67"/>
        <end position="85"/>
    </location>
</feature>
<feature type="transmembrane region" description="Helical" evidence="6">
    <location>
        <begin position="259"/>
        <end position="284"/>
    </location>
</feature>
<feature type="transmembrane region" description="Helical" evidence="6">
    <location>
        <begin position="171"/>
        <end position="189"/>
    </location>
</feature>
<feature type="transmembrane region" description="Helical" evidence="6">
    <location>
        <begin position="37"/>
        <end position="55"/>
    </location>
</feature>
<dbReference type="Proteomes" id="UP001217044">
    <property type="component" value="Chromosome"/>
</dbReference>
<dbReference type="InterPro" id="IPR001851">
    <property type="entry name" value="ABC_transp_permease"/>
</dbReference>
<evidence type="ECO:0000313" key="8">
    <source>
        <dbReference type="Proteomes" id="UP001217044"/>
    </source>
</evidence>
<evidence type="ECO:0000256" key="2">
    <source>
        <dbReference type="ARBA" id="ARBA00022475"/>
    </source>
</evidence>
<keyword evidence="3 6" id="KW-0812">Transmembrane</keyword>
<dbReference type="PANTHER" id="PTHR30482">
    <property type="entry name" value="HIGH-AFFINITY BRANCHED-CHAIN AMINO ACID TRANSPORT SYSTEM PERMEASE"/>
    <property type="match status" value="1"/>
</dbReference>
<dbReference type="PANTHER" id="PTHR30482:SF17">
    <property type="entry name" value="ABC TRANSPORTER ATP-BINDING PROTEIN"/>
    <property type="match status" value="1"/>
</dbReference>
<dbReference type="InterPro" id="IPR043428">
    <property type="entry name" value="LivM-like"/>
</dbReference>
<evidence type="ECO:0000256" key="3">
    <source>
        <dbReference type="ARBA" id="ARBA00022692"/>
    </source>
</evidence>
<gene>
    <name evidence="7" type="ORF">M8445_02845</name>
</gene>
<feature type="transmembrane region" description="Helical" evidence="6">
    <location>
        <begin position="91"/>
        <end position="114"/>
    </location>
</feature>
<protein>
    <submittedName>
        <fullName evidence="7">Branched-chain amino acid ABC transporter permease</fullName>
    </submittedName>
</protein>
<reference evidence="7 8" key="1">
    <citation type="submission" date="2022-12" db="EMBL/GenBank/DDBJ databases">
        <title>Genome Sequence of Deinococcus aquaticus Type Strain PB314.</title>
        <authorList>
            <person name="Albert C."/>
            <person name="Hill J."/>
            <person name="Boren L."/>
            <person name="Scholz-Ng S."/>
            <person name="Fatema N."/>
            <person name="Grosso R."/>
            <person name="Soboslay E."/>
            <person name="Tuohy J."/>
        </authorList>
    </citation>
    <scope>NUCLEOTIDE SEQUENCE [LARGE SCALE GENOMIC DNA]</scope>
    <source>
        <strain evidence="7 8">PB-314</strain>
    </source>
</reference>